<reference evidence="9 10" key="1">
    <citation type="journal article" date="2022" name="IScience">
        <title>An ultrasensitive nanofiber-based assay for enzymatic hydrolysis and deep-sea microbial degradation of cellulose.</title>
        <authorList>
            <person name="Tsudome M."/>
            <person name="Tachioka M."/>
            <person name="Miyazaki M."/>
            <person name="Uchimura K."/>
            <person name="Tsuda M."/>
            <person name="Takaki Y."/>
            <person name="Deguchi S."/>
        </authorList>
    </citation>
    <scope>NUCLEOTIDE SEQUENCE [LARGE SCALE GENOMIC DNA]</scope>
    <source>
        <strain evidence="9 10">GE09</strain>
    </source>
</reference>
<comment type="subunit">
    <text evidence="4">Homotrimer.</text>
</comment>
<accession>A0AAN1WGL3</accession>
<dbReference type="PANTHER" id="PTHR30246:SF1">
    <property type="entry name" value="2-DEHYDRO-3-DEOXY-6-PHOSPHOGALACTONATE ALDOLASE-RELATED"/>
    <property type="match status" value="1"/>
</dbReference>
<dbReference type="Pfam" id="PF01081">
    <property type="entry name" value="Aldolase"/>
    <property type="match status" value="1"/>
</dbReference>
<dbReference type="Gene3D" id="3.20.20.70">
    <property type="entry name" value="Aldolase class I"/>
    <property type="match status" value="1"/>
</dbReference>
<dbReference type="Proteomes" id="UP001320119">
    <property type="component" value="Chromosome"/>
</dbReference>
<dbReference type="InterPro" id="IPR013785">
    <property type="entry name" value="Aldolase_TIM"/>
</dbReference>
<evidence type="ECO:0000256" key="4">
    <source>
        <dbReference type="ARBA" id="ARBA00011233"/>
    </source>
</evidence>
<dbReference type="EC" id="4.1.2.14" evidence="5"/>
<proteinExistence type="inferred from homology"/>
<dbReference type="KEGG" id="marq:MARGE09_P1376"/>
<dbReference type="InterPro" id="IPR031337">
    <property type="entry name" value="KDPG/KHG_AS_1"/>
</dbReference>
<dbReference type="CDD" id="cd00452">
    <property type="entry name" value="KDPG_aldolase"/>
    <property type="match status" value="1"/>
</dbReference>
<evidence type="ECO:0000256" key="6">
    <source>
        <dbReference type="ARBA" id="ARBA00023239"/>
    </source>
</evidence>
<evidence type="ECO:0000256" key="8">
    <source>
        <dbReference type="ARBA" id="ARBA00023277"/>
    </source>
</evidence>
<dbReference type="RefSeq" id="WP_236986650.1">
    <property type="nucleotide sequence ID" value="NZ_AP023086.1"/>
</dbReference>
<dbReference type="PROSITE" id="PS00160">
    <property type="entry name" value="ALDOLASE_KDPG_KHG_2"/>
    <property type="match status" value="1"/>
</dbReference>
<dbReference type="PROSITE" id="PS00159">
    <property type="entry name" value="ALDOLASE_KDPG_KHG_1"/>
    <property type="match status" value="1"/>
</dbReference>
<keyword evidence="7" id="KW-0704">Schiff base</keyword>
<evidence type="ECO:0000313" key="9">
    <source>
        <dbReference type="EMBL" id="BCD97175.1"/>
    </source>
</evidence>
<evidence type="ECO:0000313" key="10">
    <source>
        <dbReference type="Proteomes" id="UP001320119"/>
    </source>
</evidence>
<keyword evidence="6 9" id="KW-0456">Lyase</keyword>
<comment type="catalytic activity">
    <reaction evidence="1">
        <text>2-dehydro-3-deoxy-6-phospho-D-gluconate = D-glyceraldehyde 3-phosphate + pyruvate</text>
        <dbReference type="Rhea" id="RHEA:17089"/>
        <dbReference type="ChEBI" id="CHEBI:15361"/>
        <dbReference type="ChEBI" id="CHEBI:57569"/>
        <dbReference type="ChEBI" id="CHEBI:59776"/>
        <dbReference type="EC" id="4.1.2.14"/>
    </reaction>
</comment>
<organism evidence="9 10">
    <name type="scientific">Marinagarivorans cellulosilyticus</name>
    <dbReference type="NCBI Taxonomy" id="2721545"/>
    <lineage>
        <taxon>Bacteria</taxon>
        <taxon>Pseudomonadati</taxon>
        <taxon>Pseudomonadota</taxon>
        <taxon>Gammaproteobacteria</taxon>
        <taxon>Cellvibrionales</taxon>
        <taxon>Cellvibrionaceae</taxon>
        <taxon>Marinagarivorans</taxon>
    </lineage>
</organism>
<evidence type="ECO:0000256" key="7">
    <source>
        <dbReference type="ARBA" id="ARBA00023270"/>
    </source>
</evidence>
<name>A0AAN1WGL3_9GAMM</name>
<evidence type="ECO:0000256" key="1">
    <source>
        <dbReference type="ARBA" id="ARBA00000654"/>
    </source>
</evidence>
<sequence>MSITKEFLAPIGVMPVIVLDAVEDAVPVAKALQKGGITSVEITLRTPVALDCIKAVKDACPDIIVGVGTIVTQQNIEQVAAIGVDFAVSPGMTEGLVKKSQDCGVNLLPGVATCSEVIQGMELGLSCFKLFPATAVGGLPLLKSINGPLPQATFCPTGGLTIDDFTDFLALPNVACVGGSWLVPKGLVAAKDWQGITDIAAKTMAKIG</sequence>
<dbReference type="EMBL" id="AP023086">
    <property type="protein sequence ID" value="BCD97175.1"/>
    <property type="molecule type" value="Genomic_DNA"/>
</dbReference>
<comment type="pathway">
    <text evidence="2">Carbohydrate acid metabolism; 2-dehydro-3-deoxy-D-gluconate degradation; D-glyceraldehyde 3-phosphate and pyruvate from 2-dehydro-3-deoxy-D-gluconate: step 2/2.</text>
</comment>
<dbReference type="AlphaFoldDB" id="A0AAN1WGL3"/>
<protein>
    <recommendedName>
        <fullName evidence="5">2-dehydro-3-deoxy-phosphogluconate aldolase</fullName>
        <ecNumber evidence="5">4.1.2.14</ecNumber>
    </recommendedName>
</protein>
<dbReference type="InterPro" id="IPR000887">
    <property type="entry name" value="Aldlse_KDPG_KHG"/>
</dbReference>
<gene>
    <name evidence="9" type="ORF">MARGE09_P1376</name>
</gene>
<dbReference type="SUPFAM" id="SSF51569">
    <property type="entry name" value="Aldolase"/>
    <property type="match status" value="1"/>
</dbReference>
<evidence type="ECO:0000256" key="3">
    <source>
        <dbReference type="ARBA" id="ARBA00006906"/>
    </source>
</evidence>
<dbReference type="NCBIfam" id="TIGR01182">
    <property type="entry name" value="eda"/>
    <property type="match status" value="1"/>
</dbReference>
<dbReference type="InterPro" id="IPR031338">
    <property type="entry name" value="KDPG/KHG_AS_2"/>
</dbReference>
<dbReference type="PANTHER" id="PTHR30246">
    <property type="entry name" value="2-KETO-3-DEOXY-6-PHOSPHOGLUCONATE ALDOLASE"/>
    <property type="match status" value="1"/>
</dbReference>
<keyword evidence="10" id="KW-1185">Reference proteome</keyword>
<evidence type="ECO:0000256" key="5">
    <source>
        <dbReference type="ARBA" id="ARBA00013063"/>
    </source>
</evidence>
<comment type="similarity">
    <text evidence="3">Belongs to the KHG/KDPG aldolase family.</text>
</comment>
<evidence type="ECO:0000256" key="2">
    <source>
        <dbReference type="ARBA" id="ARBA00004736"/>
    </source>
</evidence>
<keyword evidence="8" id="KW-0119">Carbohydrate metabolism</keyword>
<dbReference type="NCBIfam" id="NF004325">
    <property type="entry name" value="PRK05718.1"/>
    <property type="match status" value="1"/>
</dbReference>
<dbReference type="GO" id="GO:0008675">
    <property type="term" value="F:2-dehydro-3-deoxy-phosphogluconate aldolase activity"/>
    <property type="evidence" value="ECO:0007669"/>
    <property type="project" value="UniProtKB-EC"/>
</dbReference>